<evidence type="ECO:0000313" key="1">
    <source>
        <dbReference type="EMBL" id="CAD7395087.1"/>
    </source>
</evidence>
<reference evidence="1" key="1">
    <citation type="submission" date="2020-11" db="EMBL/GenBank/DDBJ databases">
        <authorList>
            <person name="Tran Van P."/>
        </authorList>
    </citation>
    <scope>NUCLEOTIDE SEQUENCE</scope>
</reference>
<dbReference type="EMBL" id="OD000002">
    <property type="protein sequence ID" value="CAD7395087.1"/>
    <property type="molecule type" value="Genomic_DNA"/>
</dbReference>
<name>A0A7R9CG27_TIMPO</name>
<sequence length="151" mass="16972">MGNRLEKTTSILDGCSDPLAARVSFIVNFSTPQVWRYTKYMTYTYLNQNGMGQFPMRERLIPFEFSTVTSAVSRHPDWQFSLTGSDARSSIMQGPNGMQPPVNAIKLENPSYYCNSYTPPAPEHTPMMASGAYSKNMSFFTHIEYAGNARA</sequence>
<protein>
    <submittedName>
        <fullName evidence="1">Uncharacterized protein</fullName>
    </submittedName>
</protein>
<dbReference type="AlphaFoldDB" id="A0A7R9CG27"/>
<gene>
    <name evidence="1" type="ORF">TPSB3V08_LOCUS4</name>
</gene>
<accession>A0A7R9CG27</accession>
<proteinExistence type="predicted"/>
<organism evidence="1">
    <name type="scientific">Timema poppense</name>
    <name type="common">Walking stick</name>
    <dbReference type="NCBI Taxonomy" id="170557"/>
    <lineage>
        <taxon>Eukaryota</taxon>
        <taxon>Metazoa</taxon>
        <taxon>Ecdysozoa</taxon>
        <taxon>Arthropoda</taxon>
        <taxon>Hexapoda</taxon>
        <taxon>Insecta</taxon>
        <taxon>Pterygota</taxon>
        <taxon>Neoptera</taxon>
        <taxon>Polyneoptera</taxon>
        <taxon>Phasmatodea</taxon>
        <taxon>Timematodea</taxon>
        <taxon>Timematoidea</taxon>
        <taxon>Timematidae</taxon>
        <taxon>Timema</taxon>
    </lineage>
</organism>